<dbReference type="Proteomes" id="UP000012179">
    <property type="component" value="Chromosome"/>
</dbReference>
<evidence type="ECO:0000259" key="3">
    <source>
        <dbReference type="Pfam" id="PF01656"/>
    </source>
</evidence>
<dbReference type="CDD" id="cd05387">
    <property type="entry name" value="BY-kinase"/>
    <property type="match status" value="1"/>
</dbReference>
<keyword evidence="4" id="KW-0808">Transferase</keyword>
<dbReference type="SUPFAM" id="SSF160246">
    <property type="entry name" value="EspE N-terminal domain-like"/>
    <property type="match status" value="1"/>
</dbReference>
<evidence type="ECO:0000313" key="4">
    <source>
        <dbReference type="EMBL" id="ARO86560.1"/>
    </source>
</evidence>
<dbReference type="KEGG" id="nlc:EBAPG3_001475"/>
<dbReference type="Gene3D" id="1.10.40.70">
    <property type="match status" value="1"/>
</dbReference>
<keyword evidence="4" id="KW-0418">Kinase</keyword>
<dbReference type="RefSeq" id="WP_004180941.1">
    <property type="nucleotide sequence ID" value="NZ_CP021106.3"/>
</dbReference>
<keyword evidence="2" id="KW-0067">ATP-binding</keyword>
<name>A0A1W6SL89_9PROT</name>
<dbReference type="NCBIfam" id="TIGR01007">
    <property type="entry name" value="eps_fam"/>
    <property type="match status" value="1"/>
</dbReference>
<accession>A0A1W6SL89</accession>
<dbReference type="InterPro" id="IPR037257">
    <property type="entry name" value="T2SS_E_N_sf"/>
</dbReference>
<dbReference type="InterPro" id="IPR027417">
    <property type="entry name" value="P-loop_NTPase"/>
</dbReference>
<dbReference type="Pfam" id="PF01656">
    <property type="entry name" value="CbiA"/>
    <property type="match status" value="1"/>
</dbReference>
<dbReference type="NCBIfam" id="TIGR03029">
    <property type="entry name" value="EpsG"/>
    <property type="match status" value="1"/>
</dbReference>
<keyword evidence="1" id="KW-0547">Nucleotide-binding</keyword>
<reference evidence="4 5" key="1">
    <citation type="journal article" date="2015" name="Int. J. Syst. Evol. Microbiol.">
        <title>Nitrosospira lacus sp. nov., a psychrotolerant, ammonia-oxidizing bacterium from sandy lake sediment.</title>
        <authorList>
            <person name="Urakawa H."/>
            <person name="Garcia J.C."/>
            <person name="Nielsen J.L."/>
            <person name="Le V.Q."/>
            <person name="Kozlowski J.A."/>
            <person name="Stein L.Y."/>
            <person name="Lim C.K."/>
            <person name="Pommerening-Roser A."/>
            <person name="Martens-Habbena W."/>
            <person name="Stahl D.A."/>
            <person name="Klotz M.G."/>
        </authorList>
    </citation>
    <scope>NUCLEOTIDE SEQUENCE [LARGE SCALE GENOMIC DNA]</scope>
    <source>
        <strain evidence="4 5">APG3</strain>
    </source>
</reference>
<dbReference type="eggNOG" id="COG0489">
    <property type="taxonomic scope" value="Bacteria"/>
</dbReference>
<evidence type="ECO:0000256" key="1">
    <source>
        <dbReference type="ARBA" id="ARBA00022741"/>
    </source>
</evidence>
<proteinExistence type="predicted"/>
<dbReference type="GO" id="GO:0016301">
    <property type="term" value="F:kinase activity"/>
    <property type="evidence" value="ECO:0007669"/>
    <property type="project" value="UniProtKB-KW"/>
</dbReference>
<sequence length="310" mass="33659">MKPVSTSFSTFKRNQATNSADPLVYGKTQPIGSSGSAIGTILIENGRLSAENAERISRLQNDQDKRFGDIAIELGLLTDDDIRFALSRQFDDLYLPADDTSLNHQVVAAYTPFSPVVEKLRALRSQLMFRWFNAETHHNALAIMSSNVGEGRSFIAANLAVVFSQLGERTLLIDADLRTPCQHELFKLGNTIGLSGMLAGRIGTEAIARVPSLPELYVLPAGAIPPNPQELFGRAGFAELLKSLIRDFDTVILDTPAANEYAEAQIIAAGAAAALILARKNRSSVSEMIKLTRSLQQTRTALVGSVLNDF</sequence>
<dbReference type="InterPro" id="IPR002586">
    <property type="entry name" value="CobQ/CobB/MinD/ParA_Nub-bd_dom"/>
</dbReference>
<dbReference type="PANTHER" id="PTHR32309">
    <property type="entry name" value="TYROSINE-PROTEIN KINASE"/>
    <property type="match status" value="1"/>
</dbReference>
<dbReference type="InterPro" id="IPR050445">
    <property type="entry name" value="Bact_polysacc_biosynth/exp"/>
</dbReference>
<dbReference type="Gene3D" id="3.40.50.300">
    <property type="entry name" value="P-loop containing nucleotide triphosphate hydrolases"/>
    <property type="match status" value="1"/>
</dbReference>
<organism evidence="4 5">
    <name type="scientific">Nitrosospira lacus</name>
    <dbReference type="NCBI Taxonomy" id="1288494"/>
    <lineage>
        <taxon>Bacteria</taxon>
        <taxon>Pseudomonadati</taxon>
        <taxon>Pseudomonadota</taxon>
        <taxon>Betaproteobacteria</taxon>
        <taxon>Nitrosomonadales</taxon>
        <taxon>Nitrosomonadaceae</taxon>
        <taxon>Nitrosospira</taxon>
    </lineage>
</organism>
<dbReference type="SUPFAM" id="SSF52540">
    <property type="entry name" value="P-loop containing nucleoside triphosphate hydrolases"/>
    <property type="match status" value="1"/>
</dbReference>
<keyword evidence="5" id="KW-1185">Reference proteome</keyword>
<dbReference type="AlphaFoldDB" id="A0A1W6SL89"/>
<gene>
    <name evidence="4" type="ORF">EBAPG3_001475</name>
</gene>
<protein>
    <submittedName>
        <fullName evidence="4">Chain length determinant protein tyrosine kinase EpsG</fullName>
    </submittedName>
</protein>
<evidence type="ECO:0000313" key="5">
    <source>
        <dbReference type="Proteomes" id="UP000012179"/>
    </source>
</evidence>
<dbReference type="PANTHER" id="PTHR32309:SF31">
    <property type="entry name" value="CAPSULAR EXOPOLYSACCHARIDE FAMILY"/>
    <property type="match status" value="1"/>
</dbReference>
<dbReference type="InterPro" id="IPR017479">
    <property type="entry name" value="Tyr_kinase_chain_length_EpsG"/>
</dbReference>
<dbReference type="InterPro" id="IPR005702">
    <property type="entry name" value="Wzc-like_C"/>
</dbReference>
<dbReference type="OrthoDB" id="9808257at2"/>
<dbReference type="GO" id="GO:0005524">
    <property type="term" value="F:ATP binding"/>
    <property type="evidence" value="ECO:0007669"/>
    <property type="project" value="UniProtKB-KW"/>
</dbReference>
<feature type="domain" description="CobQ/CobB/MinD/ParA nucleotide binding" evidence="3">
    <location>
        <begin position="142"/>
        <end position="309"/>
    </location>
</feature>
<evidence type="ECO:0000256" key="2">
    <source>
        <dbReference type="ARBA" id="ARBA00022840"/>
    </source>
</evidence>
<dbReference type="EMBL" id="CP021106">
    <property type="protein sequence ID" value="ARO86560.1"/>
    <property type="molecule type" value="Genomic_DNA"/>
</dbReference>